<organism evidence="1 2">
    <name type="scientific">Aquimarina atlantica</name>
    <dbReference type="NCBI Taxonomy" id="1317122"/>
    <lineage>
        <taxon>Bacteria</taxon>
        <taxon>Pseudomonadati</taxon>
        <taxon>Bacteroidota</taxon>
        <taxon>Flavobacteriia</taxon>
        <taxon>Flavobacteriales</taxon>
        <taxon>Flavobacteriaceae</taxon>
        <taxon>Aquimarina</taxon>
    </lineage>
</organism>
<protein>
    <recommendedName>
        <fullName evidence="3">Lipoprotein</fullName>
    </recommendedName>
</protein>
<dbReference type="AlphaFoldDB" id="A0A023BUV5"/>
<proteinExistence type="predicted"/>
<evidence type="ECO:0008006" key="3">
    <source>
        <dbReference type="Google" id="ProtNLM"/>
    </source>
</evidence>
<dbReference type="EMBL" id="AQRA01000005">
    <property type="protein sequence ID" value="EZH73817.1"/>
    <property type="molecule type" value="Genomic_DNA"/>
</dbReference>
<dbReference type="eggNOG" id="ENOG50337FW">
    <property type="taxonomic scope" value="Bacteria"/>
</dbReference>
<comment type="caution">
    <text evidence="1">The sequence shown here is derived from an EMBL/GenBank/DDBJ whole genome shotgun (WGS) entry which is preliminary data.</text>
</comment>
<dbReference type="OrthoDB" id="1161168at2"/>
<keyword evidence="2" id="KW-1185">Reference proteome</keyword>
<sequence length="198" mass="22439">MVKERIAKVGRVVILIVVVAIVQSCKNEDTSSQSDVLLKLFSLKTSNDWVITIPETNAKCKISEVDTDSLHVVKGVYVDGEERGEVVIDYLKITTLNQSSKNEQYFMIPFKVSNQGSGIFNYIGMFVLNYEDKTIKQIDSYFLGDRIIIDSLEYNGNATLQIQFKAHSEQQSFSETPVEHEELEVNVSKKGFEEVKNE</sequence>
<dbReference type="Proteomes" id="UP000023541">
    <property type="component" value="Unassembled WGS sequence"/>
</dbReference>
<evidence type="ECO:0000313" key="2">
    <source>
        <dbReference type="Proteomes" id="UP000023541"/>
    </source>
</evidence>
<accession>A0A023BUV5</accession>
<name>A0A023BUV5_9FLAO</name>
<dbReference type="PROSITE" id="PS51257">
    <property type="entry name" value="PROKAR_LIPOPROTEIN"/>
    <property type="match status" value="1"/>
</dbReference>
<reference evidence="1 2" key="1">
    <citation type="submission" date="2014-04" db="EMBL/GenBank/DDBJ databases">
        <title>Aquimarina sp. 22II-S11-z7 Genome Sequencing.</title>
        <authorList>
            <person name="Lai Q."/>
        </authorList>
    </citation>
    <scope>NUCLEOTIDE SEQUENCE [LARGE SCALE GENOMIC DNA]</scope>
    <source>
        <strain evidence="1 2">22II-S11-z7</strain>
    </source>
</reference>
<evidence type="ECO:0000313" key="1">
    <source>
        <dbReference type="EMBL" id="EZH73817.1"/>
    </source>
</evidence>
<gene>
    <name evidence="1" type="ORF">ATO12_17955</name>
</gene>
<dbReference type="RefSeq" id="WP_051575825.1">
    <property type="nucleotide sequence ID" value="NZ_AQRA01000005.1"/>
</dbReference>
<dbReference type="STRING" id="1317122.ATO12_17955"/>